<dbReference type="Pfam" id="PF00990">
    <property type="entry name" value="GGDEF"/>
    <property type="match status" value="1"/>
</dbReference>
<dbReference type="Gene3D" id="3.30.70.270">
    <property type="match status" value="1"/>
</dbReference>
<evidence type="ECO:0000313" key="2">
    <source>
        <dbReference type="EMBL" id="BAJ80922.1"/>
    </source>
</evidence>
<dbReference type="KEGG" id="amv:ACMV_15750"/>
<feature type="compositionally biased region" description="Polar residues" evidence="1">
    <location>
        <begin position="1"/>
        <end position="12"/>
    </location>
</feature>
<dbReference type="SMART" id="SM00267">
    <property type="entry name" value="GGDEF"/>
    <property type="match status" value="1"/>
</dbReference>
<protein>
    <submittedName>
        <fullName evidence="2">Uncharacterized protein</fullName>
    </submittedName>
</protein>
<dbReference type="InterPro" id="IPR029787">
    <property type="entry name" value="Nucleotide_cyclase"/>
</dbReference>
<dbReference type="HOGENOM" id="CLU_862291_0_0_5"/>
<dbReference type="RefSeq" id="WP_007422689.1">
    <property type="nucleotide sequence ID" value="NC_015186.1"/>
</dbReference>
<dbReference type="InterPro" id="IPR043128">
    <property type="entry name" value="Rev_trsase/Diguanyl_cyclase"/>
</dbReference>
<dbReference type="Proteomes" id="UP000007100">
    <property type="component" value="Chromosome"/>
</dbReference>
<dbReference type="InterPro" id="IPR000160">
    <property type="entry name" value="GGDEF_dom"/>
</dbReference>
<evidence type="ECO:0000313" key="3">
    <source>
        <dbReference type="Proteomes" id="UP000007100"/>
    </source>
</evidence>
<evidence type="ECO:0000256" key="1">
    <source>
        <dbReference type="SAM" id="MobiDB-lite"/>
    </source>
</evidence>
<dbReference type="EMBL" id="AP012035">
    <property type="protein sequence ID" value="BAJ80922.1"/>
    <property type="molecule type" value="Genomic_DNA"/>
</dbReference>
<accession>F0IYR2</accession>
<sequence length="322" mass="33628">MTNRADFSTDSYANAGSAGGGNAERFDRLVRMIESLAGLPDATTAGSAACALLAAEFADSGVCVVARPVPPLTGAETVLADYPYGIGLADMPGGESITIPVDLGNVTAGRSVSAALLAWRSPGDRRFTAAETELLTAIGPHLRTLVVRLLDVAGGGKRNALDPETGLWPLPSFLAQADRRFDRLDIEERVGTMFAIGWVKSGGATGSEASSAVIRESAETLRDMLRPSDLIGRIGPTRLAAWCDGVDHLIAAERGDRIVARLDAMLAGTGRHAAIGIASRWARSGDDPATVLANARAGLEQARLTSAATGRPVVRIWQSEIS</sequence>
<gene>
    <name evidence="2" type="ordered locus">ACMV_15750</name>
</gene>
<dbReference type="OrthoDB" id="7216521at2"/>
<feature type="region of interest" description="Disordered" evidence="1">
    <location>
        <begin position="1"/>
        <end position="20"/>
    </location>
</feature>
<dbReference type="SUPFAM" id="SSF55073">
    <property type="entry name" value="Nucleotide cyclase"/>
    <property type="match status" value="1"/>
</dbReference>
<proteinExistence type="predicted"/>
<dbReference type="AlphaFoldDB" id="F0IYR2"/>
<keyword evidence="3" id="KW-1185">Reference proteome</keyword>
<reference evidence="2 3" key="1">
    <citation type="submission" date="2010-12" db="EMBL/GenBank/DDBJ databases">
        <title>Whole genome sequence of Acidiphilium multivorum AIU301.</title>
        <authorList>
            <person name="Narita-Yamada S."/>
            <person name="Nakamura S."/>
            <person name="Ito N."/>
            <person name="Takarada H."/>
            <person name="Katano Y."/>
            <person name="Nakazawa H."/>
            <person name="Hosoyama A."/>
            <person name="Yamada R."/>
            <person name="Fujita N."/>
        </authorList>
    </citation>
    <scope>NUCLEOTIDE SEQUENCE [LARGE SCALE GENOMIC DNA]</scope>
    <source>
        <strain evidence="3">DSM 11245 / JCM 8867 / AIU301</strain>
    </source>
</reference>
<name>F0IYR2_ACIMA</name>
<organism evidence="2 3">
    <name type="scientific">Acidiphilium multivorum (strain DSM 11245 / JCM 8867 / NBRC 100883 / AIU 301)</name>
    <dbReference type="NCBI Taxonomy" id="926570"/>
    <lineage>
        <taxon>Bacteria</taxon>
        <taxon>Pseudomonadati</taxon>
        <taxon>Pseudomonadota</taxon>
        <taxon>Alphaproteobacteria</taxon>
        <taxon>Acetobacterales</taxon>
        <taxon>Acidocellaceae</taxon>
        <taxon>Acidiphilium</taxon>
    </lineage>
</organism>